<dbReference type="Gene3D" id="3.30.565.10">
    <property type="entry name" value="Histidine kinase-like ATPase, C-terminal domain"/>
    <property type="match status" value="1"/>
</dbReference>
<sequence length="625" mass="65530">MLTALDGPKLRFAAANAAYRAVYPNLELGASVWDLLPDLVDQHLYEQFVRVYETGEPLSAREWRMHVDLDGAGTKELFFDMVVTPRRDAGGTIIGVLISLDEVTGRVRARRAVEVRAERLQDRYEAVRDAATVMQQALLSPAIPVLPHLDVAAAYLVATEDTGAGGDWFDVLPGADGGVHLVVGDVVGHGVRAAAVMAQLRTAVRMQLHAGAGIVEALDAVDDFAAEIPGAASATLCLARVDPDSGDVEYCTAGHPPPLVVGVDGSARYLEPTNARPLRSGSEYLTRSTHLEDGDVIALYSDGLIERPGLRLPASTAEVADVAARVLHGTAGFVLDAQRAPVQRLCSQAVEVLVRATGYADDITLLAAQRRPASPALNLDVAADEHAEPQVRARLRAWFDTLGADFVSGQILEHAVTEFVANAVEHAYGSTDSGTVAVRGVLDDGGFARVSVSDHGRWRDANGNDPRRGRGLSLAQAMVADTSVVRSPTGTTVTAVHRLTRDAHIVVDPRAARTAPPNPATTFNAVVEDDGVVIVAGDVDSSAAAALDGILSIHSHAGTAPVTVDLSAVTHFGSAAVGVLIQTSRRAHIHGSSCTLLAPPGGTAHHVLSLAGLPTGPAETSPVDD</sequence>
<dbReference type="GO" id="GO:0016791">
    <property type="term" value="F:phosphatase activity"/>
    <property type="evidence" value="ECO:0007669"/>
    <property type="project" value="TreeGrafter"/>
</dbReference>
<dbReference type="CDD" id="cd07043">
    <property type="entry name" value="STAS_anti-anti-sigma_factors"/>
    <property type="match status" value="1"/>
</dbReference>
<feature type="domain" description="STAS" evidence="3">
    <location>
        <begin position="532"/>
        <end position="625"/>
    </location>
</feature>
<dbReference type="InterPro" id="IPR036890">
    <property type="entry name" value="HATPase_C_sf"/>
</dbReference>
<keyword evidence="1" id="KW-0378">Hydrolase</keyword>
<reference evidence="5" key="1">
    <citation type="submission" date="2020-07" db="EMBL/GenBank/DDBJ databases">
        <authorList>
            <person name="Pettersson B.M.F."/>
            <person name="Behra P.R.K."/>
            <person name="Ramesh M."/>
            <person name="Das S."/>
            <person name="Dasgupta S."/>
            <person name="Kirsebom L.A."/>
        </authorList>
    </citation>
    <scope>NUCLEOTIDE SEQUENCE</scope>
    <source>
        <strain evidence="5">DSM 44838</strain>
    </source>
</reference>
<evidence type="ECO:0000313" key="6">
    <source>
        <dbReference type="Proteomes" id="UP001141629"/>
    </source>
</evidence>
<reference evidence="5" key="2">
    <citation type="journal article" date="2022" name="BMC Genomics">
        <title>Comparative genome analysis of mycobacteria focusing on tRNA and non-coding RNA.</title>
        <authorList>
            <person name="Behra P.R.K."/>
            <person name="Pettersson B.M.F."/>
            <person name="Ramesh M."/>
            <person name="Das S."/>
            <person name="Dasgupta S."/>
            <person name="Kirsebom L.A."/>
        </authorList>
    </citation>
    <scope>NUCLEOTIDE SEQUENCE</scope>
    <source>
        <strain evidence="5">DSM 44838</strain>
    </source>
</reference>
<dbReference type="SUPFAM" id="SSF55785">
    <property type="entry name" value="PYP-like sensor domain (PAS domain)"/>
    <property type="match status" value="1"/>
</dbReference>
<evidence type="ECO:0000259" key="3">
    <source>
        <dbReference type="PROSITE" id="PS50801"/>
    </source>
</evidence>
<dbReference type="InterPro" id="IPR003594">
    <property type="entry name" value="HATPase_dom"/>
</dbReference>
<dbReference type="Pfam" id="PF07228">
    <property type="entry name" value="SpoIIE"/>
    <property type="match status" value="1"/>
</dbReference>
<dbReference type="Gene3D" id="3.30.450.20">
    <property type="entry name" value="PAS domain"/>
    <property type="match status" value="1"/>
</dbReference>
<dbReference type="InterPro" id="IPR036457">
    <property type="entry name" value="PPM-type-like_dom_sf"/>
</dbReference>
<evidence type="ECO:0000256" key="1">
    <source>
        <dbReference type="ARBA" id="ARBA00022801"/>
    </source>
</evidence>
<dbReference type="InterPro" id="IPR035965">
    <property type="entry name" value="PAS-like_dom_sf"/>
</dbReference>
<organism evidence="5 6">
    <name type="scientific">Mycobacterium yunnanensis</name>
    <dbReference type="NCBI Taxonomy" id="368477"/>
    <lineage>
        <taxon>Bacteria</taxon>
        <taxon>Bacillati</taxon>
        <taxon>Actinomycetota</taxon>
        <taxon>Actinomycetes</taxon>
        <taxon>Mycobacteriales</taxon>
        <taxon>Mycobacteriaceae</taxon>
        <taxon>Mycobacterium</taxon>
    </lineage>
</organism>
<gene>
    <name evidence="5" type="ORF">H7K45_04745</name>
</gene>
<dbReference type="Pfam" id="PF08448">
    <property type="entry name" value="PAS_4"/>
    <property type="match status" value="1"/>
</dbReference>
<dbReference type="SMART" id="SM00331">
    <property type="entry name" value="PP2C_SIG"/>
    <property type="match status" value="1"/>
</dbReference>
<evidence type="ECO:0000313" key="5">
    <source>
        <dbReference type="EMBL" id="MCV7419841.1"/>
    </source>
</evidence>
<dbReference type="SUPFAM" id="SSF81606">
    <property type="entry name" value="PP2C-like"/>
    <property type="match status" value="1"/>
</dbReference>
<dbReference type="Pfam" id="PF13581">
    <property type="entry name" value="HATPase_c_2"/>
    <property type="match status" value="1"/>
</dbReference>
<dbReference type="InterPro" id="IPR001932">
    <property type="entry name" value="PPM-type_phosphatase-like_dom"/>
</dbReference>
<keyword evidence="6" id="KW-1185">Reference proteome</keyword>
<dbReference type="PROSITE" id="PS51746">
    <property type="entry name" value="PPM_2"/>
    <property type="match status" value="1"/>
</dbReference>
<dbReference type="PROSITE" id="PS50801">
    <property type="entry name" value="STAS"/>
    <property type="match status" value="1"/>
</dbReference>
<dbReference type="Pfam" id="PF13466">
    <property type="entry name" value="STAS_2"/>
    <property type="match status" value="1"/>
</dbReference>
<name>A0A9X3C0U1_9MYCO</name>
<feature type="domain" description="PPM-type phosphatase" evidence="4">
    <location>
        <begin position="150"/>
        <end position="370"/>
    </location>
</feature>
<dbReference type="InterPro" id="IPR058548">
    <property type="entry name" value="MlaB-like_STAS"/>
</dbReference>
<dbReference type="SUPFAM" id="SSF52091">
    <property type="entry name" value="SpoIIaa-like"/>
    <property type="match status" value="1"/>
</dbReference>
<dbReference type="Gene3D" id="3.30.750.24">
    <property type="entry name" value="STAS domain"/>
    <property type="match status" value="1"/>
</dbReference>
<feature type="coiled-coil region" evidence="2">
    <location>
        <begin position="110"/>
        <end position="137"/>
    </location>
</feature>
<dbReference type="Gene3D" id="3.60.40.10">
    <property type="entry name" value="PPM-type phosphatase domain"/>
    <property type="match status" value="1"/>
</dbReference>
<keyword evidence="2" id="KW-0175">Coiled coil</keyword>
<dbReference type="Proteomes" id="UP001141629">
    <property type="component" value="Unassembled WGS sequence"/>
</dbReference>
<evidence type="ECO:0000256" key="2">
    <source>
        <dbReference type="SAM" id="Coils"/>
    </source>
</evidence>
<accession>A0A9X3C0U1</accession>
<proteinExistence type="predicted"/>
<dbReference type="EMBL" id="JACKVK010000003">
    <property type="protein sequence ID" value="MCV7419841.1"/>
    <property type="molecule type" value="Genomic_DNA"/>
</dbReference>
<evidence type="ECO:0000259" key="4">
    <source>
        <dbReference type="PROSITE" id="PS51746"/>
    </source>
</evidence>
<comment type="caution">
    <text evidence="5">The sequence shown here is derived from an EMBL/GenBank/DDBJ whole genome shotgun (WGS) entry which is preliminary data.</text>
</comment>
<dbReference type="PANTHER" id="PTHR43156:SF2">
    <property type="entry name" value="STAGE II SPORULATION PROTEIN E"/>
    <property type="match status" value="1"/>
</dbReference>
<dbReference type="InterPro" id="IPR052016">
    <property type="entry name" value="Bact_Sigma-Reg"/>
</dbReference>
<dbReference type="InterPro" id="IPR002645">
    <property type="entry name" value="STAS_dom"/>
</dbReference>
<dbReference type="PANTHER" id="PTHR43156">
    <property type="entry name" value="STAGE II SPORULATION PROTEIN E-RELATED"/>
    <property type="match status" value="1"/>
</dbReference>
<dbReference type="AlphaFoldDB" id="A0A9X3C0U1"/>
<dbReference type="SUPFAM" id="SSF55874">
    <property type="entry name" value="ATPase domain of HSP90 chaperone/DNA topoisomerase II/histidine kinase"/>
    <property type="match status" value="1"/>
</dbReference>
<protein>
    <submittedName>
        <fullName evidence="5">SpoIIE family protein phosphatase</fullName>
    </submittedName>
</protein>
<dbReference type="CDD" id="cd16936">
    <property type="entry name" value="HATPase_RsbW-like"/>
    <property type="match status" value="1"/>
</dbReference>
<dbReference type="InterPro" id="IPR013656">
    <property type="entry name" value="PAS_4"/>
</dbReference>
<dbReference type="InterPro" id="IPR036513">
    <property type="entry name" value="STAS_dom_sf"/>
</dbReference>